<feature type="transmembrane region" description="Helical" evidence="6">
    <location>
        <begin position="64"/>
        <end position="87"/>
    </location>
</feature>
<dbReference type="Pfam" id="PF07690">
    <property type="entry name" value="MFS_1"/>
    <property type="match status" value="1"/>
</dbReference>
<dbReference type="PANTHER" id="PTHR11662:SF399">
    <property type="entry name" value="FI19708P1-RELATED"/>
    <property type="match status" value="1"/>
</dbReference>
<dbReference type="GO" id="GO:0016020">
    <property type="term" value="C:membrane"/>
    <property type="evidence" value="ECO:0007669"/>
    <property type="project" value="UniProtKB-SubCell"/>
</dbReference>
<feature type="transmembrane region" description="Helical" evidence="6">
    <location>
        <begin position="328"/>
        <end position="348"/>
    </location>
</feature>
<keyword evidence="9" id="KW-1185">Reference proteome</keyword>
<dbReference type="Gene3D" id="1.20.1250.20">
    <property type="entry name" value="MFS general substrate transporter like domains"/>
    <property type="match status" value="2"/>
</dbReference>
<keyword evidence="3 6" id="KW-1133">Transmembrane helix</keyword>
<proteinExistence type="predicted"/>
<evidence type="ECO:0000256" key="2">
    <source>
        <dbReference type="ARBA" id="ARBA00022692"/>
    </source>
</evidence>
<evidence type="ECO:0000256" key="4">
    <source>
        <dbReference type="ARBA" id="ARBA00023136"/>
    </source>
</evidence>
<feature type="transmembrane region" description="Helical" evidence="6">
    <location>
        <begin position="99"/>
        <end position="121"/>
    </location>
</feature>
<feature type="transmembrane region" description="Helical" evidence="6">
    <location>
        <begin position="12"/>
        <end position="32"/>
    </location>
</feature>
<reference evidence="8 9" key="1">
    <citation type="submission" date="2019-01" db="EMBL/GenBank/DDBJ databases">
        <title>A draft genome assembly of the solar-powered sea slug Elysia chlorotica.</title>
        <authorList>
            <person name="Cai H."/>
            <person name="Li Q."/>
            <person name="Fang X."/>
            <person name="Li J."/>
            <person name="Curtis N.E."/>
            <person name="Altenburger A."/>
            <person name="Shibata T."/>
            <person name="Feng M."/>
            <person name="Maeda T."/>
            <person name="Schwartz J.A."/>
            <person name="Shigenobu S."/>
            <person name="Lundholm N."/>
            <person name="Nishiyama T."/>
            <person name="Yang H."/>
            <person name="Hasebe M."/>
            <person name="Li S."/>
            <person name="Pierce S.K."/>
            <person name="Wang J."/>
        </authorList>
    </citation>
    <scope>NUCLEOTIDE SEQUENCE [LARGE SCALE GENOMIC DNA]</scope>
    <source>
        <strain evidence="8">EC2010</strain>
        <tissue evidence="8">Whole organism of an adult</tissue>
    </source>
</reference>
<dbReference type="GO" id="GO:0006820">
    <property type="term" value="P:monoatomic anion transport"/>
    <property type="evidence" value="ECO:0007669"/>
    <property type="project" value="TreeGrafter"/>
</dbReference>
<sequence>EFSWGESTRSSLLSAYFYGYLLLQIPGGWLAGRYGATRVISLAMTLSAICTLLVPVAARSSLPAFYALRVATGLFSGSVTPSFQALWGRWAPPQERTRLAGFAYSGGYLGSIITFSLSGVLCDHGLDGGWPSVFYILGGSSLLWTLVWYIVVYDSPSSHPSISYQEKDYITSSLQDKSEKTPRLPWKAIFTSAAFWALIVAIVAMAWVDYTLMTSLPQYLKDVLDFDISEDGFLSATPSVCQFVSSLLIGPIADSVRNRGVGTGRVRKIFQSITFLGIGVCLTSVGYISRENRYVAVGLLGVSGFFAGMQQAGYVANFIDIAPRFAGVLYGVGNSIATVSGILSPIIVGALTTGKSREEWQIVFFVCVGVSVCAAILFDCFAQGDVQPWAQEVTPEVSTAGSDLSYDSMGSLGSDDNGPVYSTTSTTDDDD</sequence>
<dbReference type="STRING" id="188477.A0A433SPG4"/>
<keyword evidence="4 6" id="KW-0472">Membrane</keyword>
<organism evidence="8 9">
    <name type="scientific">Elysia chlorotica</name>
    <name type="common">Eastern emerald elysia</name>
    <name type="synonym">Sea slug</name>
    <dbReference type="NCBI Taxonomy" id="188477"/>
    <lineage>
        <taxon>Eukaryota</taxon>
        <taxon>Metazoa</taxon>
        <taxon>Spiralia</taxon>
        <taxon>Lophotrochozoa</taxon>
        <taxon>Mollusca</taxon>
        <taxon>Gastropoda</taxon>
        <taxon>Heterobranchia</taxon>
        <taxon>Euthyneura</taxon>
        <taxon>Panpulmonata</taxon>
        <taxon>Sacoglossa</taxon>
        <taxon>Placobranchoidea</taxon>
        <taxon>Plakobranchidae</taxon>
        <taxon>Elysia</taxon>
    </lineage>
</organism>
<keyword evidence="2 6" id="KW-0812">Transmembrane</keyword>
<evidence type="ECO:0000256" key="6">
    <source>
        <dbReference type="SAM" id="Phobius"/>
    </source>
</evidence>
<dbReference type="GO" id="GO:0022857">
    <property type="term" value="F:transmembrane transporter activity"/>
    <property type="evidence" value="ECO:0007669"/>
    <property type="project" value="InterPro"/>
</dbReference>
<feature type="transmembrane region" description="Helical" evidence="6">
    <location>
        <begin position="269"/>
        <end position="288"/>
    </location>
</feature>
<evidence type="ECO:0000313" key="9">
    <source>
        <dbReference type="Proteomes" id="UP000271974"/>
    </source>
</evidence>
<feature type="transmembrane region" description="Helical" evidence="6">
    <location>
        <begin position="294"/>
        <end position="316"/>
    </location>
</feature>
<evidence type="ECO:0000259" key="7">
    <source>
        <dbReference type="PROSITE" id="PS50850"/>
    </source>
</evidence>
<feature type="non-terminal residue" evidence="8">
    <location>
        <position position="1"/>
    </location>
</feature>
<dbReference type="PROSITE" id="PS50850">
    <property type="entry name" value="MFS"/>
    <property type="match status" value="1"/>
</dbReference>
<dbReference type="FunFam" id="1.20.1250.20:FF:000532">
    <property type="entry name" value="SLC (SoLute Carrier) homolog"/>
    <property type="match status" value="1"/>
</dbReference>
<gene>
    <name evidence="8" type="ORF">EGW08_021145</name>
</gene>
<protein>
    <recommendedName>
        <fullName evidence="7">Major facilitator superfamily (MFS) profile domain-containing protein</fullName>
    </recommendedName>
</protein>
<dbReference type="SUPFAM" id="SSF103473">
    <property type="entry name" value="MFS general substrate transporter"/>
    <property type="match status" value="1"/>
</dbReference>
<feature type="region of interest" description="Disordered" evidence="5">
    <location>
        <begin position="399"/>
        <end position="431"/>
    </location>
</feature>
<evidence type="ECO:0000256" key="1">
    <source>
        <dbReference type="ARBA" id="ARBA00004141"/>
    </source>
</evidence>
<accession>A0A433SPG4</accession>
<feature type="transmembrane region" description="Helical" evidence="6">
    <location>
        <begin position="360"/>
        <end position="382"/>
    </location>
</feature>
<dbReference type="PANTHER" id="PTHR11662">
    <property type="entry name" value="SOLUTE CARRIER FAMILY 17"/>
    <property type="match status" value="1"/>
</dbReference>
<dbReference type="OrthoDB" id="2985014at2759"/>
<dbReference type="InterPro" id="IPR036259">
    <property type="entry name" value="MFS_trans_sf"/>
</dbReference>
<dbReference type="InterPro" id="IPR020846">
    <property type="entry name" value="MFS_dom"/>
</dbReference>
<comment type="subcellular location">
    <subcellularLocation>
        <location evidence="1">Membrane</location>
        <topology evidence="1">Multi-pass membrane protein</topology>
    </subcellularLocation>
</comment>
<feature type="transmembrane region" description="Helical" evidence="6">
    <location>
        <begin position="39"/>
        <end position="58"/>
    </location>
</feature>
<dbReference type="Proteomes" id="UP000271974">
    <property type="component" value="Unassembled WGS sequence"/>
</dbReference>
<comment type="caution">
    <text evidence="8">The sequence shown here is derived from an EMBL/GenBank/DDBJ whole genome shotgun (WGS) entry which is preliminary data.</text>
</comment>
<evidence type="ECO:0000256" key="3">
    <source>
        <dbReference type="ARBA" id="ARBA00022989"/>
    </source>
</evidence>
<feature type="compositionally biased region" description="Low complexity" evidence="5">
    <location>
        <begin position="422"/>
        <end position="431"/>
    </location>
</feature>
<dbReference type="EMBL" id="RQTK01001274">
    <property type="protein sequence ID" value="RUS71099.1"/>
    <property type="molecule type" value="Genomic_DNA"/>
</dbReference>
<evidence type="ECO:0000256" key="5">
    <source>
        <dbReference type="SAM" id="MobiDB-lite"/>
    </source>
</evidence>
<dbReference type="InterPro" id="IPR011701">
    <property type="entry name" value="MFS"/>
</dbReference>
<name>A0A433SPG4_ELYCH</name>
<dbReference type="InterPro" id="IPR050382">
    <property type="entry name" value="MFS_Na/Anion_cotransporter"/>
</dbReference>
<feature type="domain" description="Major facilitator superfamily (MFS) profile" evidence="7">
    <location>
        <begin position="1"/>
        <end position="386"/>
    </location>
</feature>
<feature type="transmembrane region" description="Helical" evidence="6">
    <location>
        <begin position="133"/>
        <end position="152"/>
    </location>
</feature>
<feature type="transmembrane region" description="Helical" evidence="6">
    <location>
        <begin position="188"/>
        <end position="212"/>
    </location>
</feature>
<evidence type="ECO:0000313" key="8">
    <source>
        <dbReference type="EMBL" id="RUS71099.1"/>
    </source>
</evidence>
<dbReference type="AlphaFoldDB" id="A0A433SPG4"/>